<keyword evidence="5" id="KW-1185">Reference proteome</keyword>
<dbReference type="Pfam" id="PF00990">
    <property type="entry name" value="GGDEF"/>
    <property type="match status" value="1"/>
</dbReference>
<comment type="caution">
    <text evidence="4">The sequence shown here is derived from an EMBL/GenBank/DDBJ whole genome shotgun (WGS) entry which is preliminary data.</text>
</comment>
<dbReference type="GO" id="GO:0052621">
    <property type="term" value="F:diguanylate cyclase activity"/>
    <property type="evidence" value="ECO:0007669"/>
    <property type="project" value="UniProtKB-EC"/>
</dbReference>
<evidence type="ECO:0000313" key="4">
    <source>
        <dbReference type="EMBL" id="RZF61005.1"/>
    </source>
</evidence>
<dbReference type="InterPro" id="IPR000160">
    <property type="entry name" value="GGDEF_dom"/>
</dbReference>
<dbReference type="PANTHER" id="PTHR45138:SF24">
    <property type="entry name" value="DIGUANYLATE CYCLASE DGCC-RELATED"/>
    <property type="match status" value="1"/>
</dbReference>
<accession>A0A4Q6XN39</accession>
<keyword evidence="2" id="KW-0812">Transmembrane</keyword>
<dbReference type="SMART" id="SM00267">
    <property type="entry name" value="GGDEF"/>
    <property type="match status" value="1"/>
</dbReference>
<dbReference type="Gene3D" id="3.30.70.270">
    <property type="match status" value="1"/>
</dbReference>
<evidence type="ECO:0000256" key="2">
    <source>
        <dbReference type="SAM" id="Phobius"/>
    </source>
</evidence>
<feature type="transmembrane region" description="Helical" evidence="2">
    <location>
        <begin position="61"/>
        <end position="79"/>
    </location>
</feature>
<proteinExistence type="predicted"/>
<keyword evidence="2" id="KW-1133">Transmembrane helix</keyword>
<dbReference type="GO" id="GO:1902201">
    <property type="term" value="P:negative regulation of bacterial-type flagellum-dependent cell motility"/>
    <property type="evidence" value="ECO:0007669"/>
    <property type="project" value="TreeGrafter"/>
</dbReference>
<gene>
    <name evidence="4" type="ORF">EWE75_20090</name>
</gene>
<feature type="transmembrane region" description="Helical" evidence="2">
    <location>
        <begin position="31"/>
        <end position="49"/>
    </location>
</feature>
<feature type="transmembrane region" description="Helical" evidence="2">
    <location>
        <begin position="115"/>
        <end position="135"/>
    </location>
</feature>
<feature type="domain" description="GGDEF" evidence="3">
    <location>
        <begin position="240"/>
        <end position="373"/>
    </location>
</feature>
<dbReference type="AlphaFoldDB" id="A0A4Q6XN39"/>
<dbReference type="PANTHER" id="PTHR45138">
    <property type="entry name" value="REGULATORY COMPONENTS OF SENSORY TRANSDUCTION SYSTEM"/>
    <property type="match status" value="1"/>
</dbReference>
<protein>
    <recommendedName>
        <fullName evidence="1">diguanylate cyclase</fullName>
        <ecNumber evidence="1">2.7.7.65</ecNumber>
    </recommendedName>
</protein>
<dbReference type="InterPro" id="IPR050469">
    <property type="entry name" value="Diguanylate_Cyclase"/>
</dbReference>
<dbReference type="PROSITE" id="PS50887">
    <property type="entry name" value="GGDEF"/>
    <property type="match status" value="1"/>
</dbReference>
<feature type="transmembrane region" description="Helical" evidence="2">
    <location>
        <begin position="91"/>
        <end position="109"/>
    </location>
</feature>
<dbReference type="InterPro" id="IPR029787">
    <property type="entry name" value="Nucleotide_cyclase"/>
</dbReference>
<evidence type="ECO:0000256" key="1">
    <source>
        <dbReference type="ARBA" id="ARBA00012528"/>
    </source>
</evidence>
<evidence type="ECO:0000313" key="5">
    <source>
        <dbReference type="Proteomes" id="UP000292085"/>
    </source>
</evidence>
<feature type="transmembrane region" description="Helical" evidence="2">
    <location>
        <begin position="191"/>
        <end position="214"/>
    </location>
</feature>
<dbReference type="NCBIfam" id="TIGR00254">
    <property type="entry name" value="GGDEF"/>
    <property type="match status" value="1"/>
</dbReference>
<dbReference type="GO" id="GO:0005886">
    <property type="term" value="C:plasma membrane"/>
    <property type="evidence" value="ECO:0007669"/>
    <property type="project" value="TreeGrafter"/>
</dbReference>
<sequence>MDSPFAFLLPAYMAIFTIVFGLVWRWYRRSAFWWAFGFLWGAIGFAMPLLPQSVQNDPLGYLAADGCFVLSFLGYSQGLLHHIGKPHRHRIVRLAIATATMAVCGYAIYGAESTPLQYVTSDVSCGLLLLPVLIAMRRHLTLRIDRVLFAITALVALETAGRGVFVTLVLLAGHPEYLRTIYGFEMQSVAAILGMVWGLAALAAILLDVVAGYARDAITDPLSGLLNRRGFEQALAAVPPQGCMIIGDIDHFKRVNDRFGHLAGDGVIAGLGAIIATALPPGGSAARTGGEEFAIFLPDASAAEGTRLATSIRQHFAAADWREIGVATPLTASFGVAAIEAGDRAFQDLTARADAALYAAKDAGRNRIVTHEPQTGVRFMPETGFPLLLRAAAAG</sequence>
<dbReference type="InterPro" id="IPR043128">
    <property type="entry name" value="Rev_trsase/Diguanyl_cyclase"/>
</dbReference>
<organism evidence="4 5">
    <name type="scientific">Sphingomonas populi</name>
    <dbReference type="NCBI Taxonomy" id="2484750"/>
    <lineage>
        <taxon>Bacteria</taxon>
        <taxon>Pseudomonadati</taxon>
        <taxon>Pseudomonadota</taxon>
        <taxon>Alphaproteobacteria</taxon>
        <taxon>Sphingomonadales</taxon>
        <taxon>Sphingomonadaceae</taxon>
        <taxon>Sphingomonas</taxon>
    </lineage>
</organism>
<dbReference type="OrthoDB" id="384661at2"/>
<dbReference type="CDD" id="cd01949">
    <property type="entry name" value="GGDEF"/>
    <property type="match status" value="1"/>
</dbReference>
<dbReference type="Proteomes" id="UP000292085">
    <property type="component" value="Unassembled WGS sequence"/>
</dbReference>
<dbReference type="SUPFAM" id="SSF55073">
    <property type="entry name" value="Nucleotide cyclase"/>
    <property type="match status" value="1"/>
</dbReference>
<keyword evidence="2" id="KW-0472">Membrane</keyword>
<dbReference type="EMBL" id="SGIS01000041">
    <property type="protein sequence ID" value="RZF61005.1"/>
    <property type="molecule type" value="Genomic_DNA"/>
</dbReference>
<feature type="transmembrane region" description="Helical" evidence="2">
    <location>
        <begin position="147"/>
        <end position="171"/>
    </location>
</feature>
<dbReference type="EC" id="2.7.7.65" evidence="1"/>
<reference evidence="4 5" key="1">
    <citation type="submission" date="2019-02" db="EMBL/GenBank/DDBJ databases">
        <authorList>
            <person name="Li Y."/>
        </authorList>
    </citation>
    <scope>NUCLEOTIDE SEQUENCE [LARGE SCALE GENOMIC DNA]</scope>
    <source>
        <strain evidence="4 5">3-7</strain>
    </source>
</reference>
<dbReference type="RefSeq" id="WP_130159886.1">
    <property type="nucleotide sequence ID" value="NZ_SGIS01000041.1"/>
</dbReference>
<dbReference type="GO" id="GO:0043709">
    <property type="term" value="P:cell adhesion involved in single-species biofilm formation"/>
    <property type="evidence" value="ECO:0007669"/>
    <property type="project" value="TreeGrafter"/>
</dbReference>
<feature type="transmembrane region" description="Helical" evidence="2">
    <location>
        <begin position="6"/>
        <end position="24"/>
    </location>
</feature>
<name>A0A4Q6XN39_9SPHN</name>
<evidence type="ECO:0000259" key="3">
    <source>
        <dbReference type="PROSITE" id="PS50887"/>
    </source>
</evidence>